<keyword evidence="3" id="KW-0687">Ribonucleoprotein</keyword>
<keyword evidence="2 6" id="KW-0689">Ribosomal protein</keyword>
<keyword evidence="5" id="KW-1133">Transmembrane helix</keyword>
<dbReference type="Gene3D" id="2.30.170.40">
    <property type="entry name" value="Ribosomal protein L28/L24"/>
    <property type="match status" value="1"/>
</dbReference>
<dbReference type="PANTHER" id="PTHR13528">
    <property type="entry name" value="39S RIBOSOMAL PROTEIN L28, MITOCHONDRIAL"/>
    <property type="match status" value="1"/>
</dbReference>
<name>A0A078KBY0_PLAYE</name>
<dbReference type="GO" id="GO:0003735">
    <property type="term" value="F:structural constituent of ribosome"/>
    <property type="evidence" value="ECO:0007669"/>
    <property type="project" value="InterPro"/>
</dbReference>
<dbReference type="Proteomes" id="UP000072874">
    <property type="component" value="Chromosome 11"/>
</dbReference>
<dbReference type="AlphaFoldDB" id="A0A078KBY0"/>
<sequence>MQIKKNIYNLSINVYIFYILLNLNYLFCFGQSLVINKNEANRINSQNFFFVKSLIKKNLFKNRSFPKHVNSSKFSLYTQKRHKEALAIKKYKMTGTSSAKRHHGIKGKKRISKVTLMPYKDIKLPARRCPILGKMDNRNARKISKSGIKTHKIQRVNFVRKRIYFEEEDRFVKLRVSARGLKTIKKYGLAYCAKKFNLNLNKKKYDAGYSPRKKNKNKNESETLASQNDTLKEPQVENPQDENPQDENPQDENIIIEKLKLNNRNK</sequence>
<reference evidence="7" key="2">
    <citation type="submission" date="2014-05" db="EMBL/GenBank/DDBJ databases">
        <authorList>
            <person name="Aslett M.A."/>
            <person name="De Silva N."/>
        </authorList>
    </citation>
    <scope>NUCLEOTIDE SEQUENCE</scope>
    <source>
        <strain evidence="7">17X</strain>
    </source>
</reference>
<dbReference type="VEuPathDB" id="PlasmoDB:PY17X_1103800"/>
<keyword evidence="5" id="KW-0472">Membrane</keyword>
<dbReference type="InterPro" id="IPR037147">
    <property type="entry name" value="Ribosomal_bL28_sf"/>
</dbReference>
<accession>A0A078KBY0</accession>
<evidence type="ECO:0000313" key="7">
    <source>
        <dbReference type="EMBL" id="VTZ79317.1"/>
    </source>
</evidence>
<proteinExistence type="inferred from homology"/>
<dbReference type="InterPro" id="IPR026569">
    <property type="entry name" value="Ribosomal_bL28"/>
</dbReference>
<dbReference type="Pfam" id="PF00830">
    <property type="entry name" value="Ribosomal_L28"/>
    <property type="match status" value="1"/>
</dbReference>
<feature type="transmembrane region" description="Helical" evidence="5">
    <location>
        <begin position="7"/>
        <end position="27"/>
    </location>
</feature>
<feature type="compositionally biased region" description="Acidic residues" evidence="4">
    <location>
        <begin position="239"/>
        <end position="250"/>
    </location>
</feature>
<dbReference type="GO" id="GO:1990904">
    <property type="term" value="C:ribonucleoprotein complex"/>
    <property type="evidence" value="ECO:0007669"/>
    <property type="project" value="UniProtKB-KW"/>
</dbReference>
<organism evidence="6 9">
    <name type="scientific">Plasmodium yoelii</name>
    <dbReference type="NCBI Taxonomy" id="5861"/>
    <lineage>
        <taxon>Eukaryota</taxon>
        <taxon>Sar</taxon>
        <taxon>Alveolata</taxon>
        <taxon>Apicomplexa</taxon>
        <taxon>Aconoidasida</taxon>
        <taxon>Haemosporida</taxon>
        <taxon>Plasmodiidae</taxon>
        <taxon>Plasmodium</taxon>
        <taxon>Plasmodium (Vinckeia)</taxon>
    </lineage>
</organism>
<keyword evidence="5" id="KW-0812">Transmembrane</keyword>
<dbReference type="KEGG" id="pyo:PY17X_1103800"/>
<dbReference type="GO" id="GO:0005840">
    <property type="term" value="C:ribosome"/>
    <property type="evidence" value="ECO:0007669"/>
    <property type="project" value="UniProtKB-KW"/>
</dbReference>
<dbReference type="SUPFAM" id="SSF143800">
    <property type="entry name" value="L28p-like"/>
    <property type="match status" value="1"/>
</dbReference>
<feature type="region of interest" description="Disordered" evidence="4">
    <location>
        <begin position="205"/>
        <end position="266"/>
    </location>
</feature>
<dbReference type="OrthoDB" id="361870at2759"/>
<evidence type="ECO:0000313" key="9">
    <source>
        <dbReference type="Proteomes" id="UP000072904"/>
    </source>
</evidence>
<dbReference type="GeneID" id="3790328"/>
<dbReference type="Proteomes" id="UP000072904">
    <property type="component" value="Chromosome 11"/>
</dbReference>
<evidence type="ECO:0000256" key="3">
    <source>
        <dbReference type="ARBA" id="ARBA00023274"/>
    </source>
</evidence>
<protein>
    <submittedName>
        <fullName evidence="6">50S ribosomal protein L28, apicoplast, putative</fullName>
    </submittedName>
</protein>
<evidence type="ECO:0000313" key="6">
    <source>
        <dbReference type="EMBL" id="CDU18732.1"/>
    </source>
</evidence>
<evidence type="ECO:0000256" key="5">
    <source>
        <dbReference type="SAM" id="Phobius"/>
    </source>
</evidence>
<dbReference type="RefSeq" id="XP_022812334.1">
    <property type="nucleotide sequence ID" value="XM_022956424.1"/>
</dbReference>
<evidence type="ECO:0000256" key="4">
    <source>
        <dbReference type="SAM" id="MobiDB-lite"/>
    </source>
</evidence>
<reference evidence="7" key="4">
    <citation type="submission" date="2019-05" db="EMBL/GenBank/DDBJ databases">
        <authorList>
            <consortium name="Pathogen Informatics"/>
        </authorList>
    </citation>
    <scope>NUCLEOTIDE SEQUENCE</scope>
    <source>
        <strain evidence="7">17X</strain>
    </source>
</reference>
<dbReference type="PANTHER" id="PTHR13528:SF2">
    <property type="entry name" value="LARGE RIBOSOMAL SUBUNIT PROTEIN BL28M"/>
    <property type="match status" value="1"/>
</dbReference>
<evidence type="ECO:0000256" key="2">
    <source>
        <dbReference type="ARBA" id="ARBA00022980"/>
    </source>
</evidence>
<dbReference type="InterPro" id="IPR034704">
    <property type="entry name" value="Ribosomal_bL28/bL31-like_sf"/>
</dbReference>
<reference evidence="8 9" key="1">
    <citation type="journal article" date="2014" name="BMC Biol.">
        <title>A comprehensive evaluation of rodent malaria parasite genomes and gene expression.</title>
        <authorList>
            <person name="Otto T.D."/>
            <person name="Bohme U."/>
            <person name="Jackson A.P."/>
            <person name="Hunt M."/>
            <person name="Franke-Fayard B."/>
            <person name="Hoeijmakers W.A."/>
            <person name="Religa A.A."/>
            <person name="Robertson L."/>
            <person name="Sanders M."/>
            <person name="Ogun S.A."/>
            <person name="Cunningham D."/>
            <person name="Erhart A."/>
            <person name="Billker O."/>
            <person name="Khan S.M."/>
            <person name="Stunnenberg H.G."/>
            <person name="Langhorne J."/>
            <person name="Holder A.A."/>
            <person name="Waters A.P."/>
            <person name="Newbold C.I."/>
            <person name="Pain A."/>
            <person name="Berriman M."/>
            <person name="Janse C.J."/>
        </authorList>
    </citation>
    <scope>NUCLEOTIDE SEQUENCE [LARGE SCALE GENOMIC DNA]</scope>
    <source>
        <strain evidence="7 8">17X</strain>
        <strain evidence="6 9">YM</strain>
    </source>
</reference>
<comment type="similarity">
    <text evidence="1">Belongs to the bacterial ribosomal protein bL28 family.</text>
</comment>
<dbReference type="VEuPathDB" id="PlasmoDB:Py17XNL_001105450"/>
<gene>
    <name evidence="7" type="ORF">PY17X_1103800</name>
    <name evidence="6" type="ORF">PYYM_1104900</name>
</gene>
<dbReference type="OMA" id="VRFKNNN"/>
<dbReference type="EMBL" id="LK934639">
    <property type="protein sequence ID" value="CDU18732.1"/>
    <property type="molecule type" value="Genomic_DNA"/>
</dbReference>
<reference evidence="6" key="3">
    <citation type="submission" date="2014-05" db="EMBL/GenBank/DDBJ databases">
        <authorList>
            <person name="Aslett A.Martin."/>
            <person name="De Silva Nishadi"/>
        </authorList>
    </citation>
    <scope>NUCLEOTIDE SEQUENCE</scope>
    <source>
        <strain evidence="6">YM</strain>
    </source>
</reference>
<dbReference type="EMBL" id="LM993665">
    <property type="protein sequence ID" value="VTZ79317.1"/>
    <property type="molecule type" value="Genomic_DNA"/>
</dbReference>
<dbReference type="VEuPathDB" id="PlasmoDB:PY04664"/>
<evidence type="ECO:0000256" key="1">
    <source>
        <dbReference type="ARBA" id="ARBA00008760"/>
    </source>
</evidence>
<evidence type="ECO:0000313" key="8">
    <source>
        <dbReference type="Proteomes" id="UP000072874"/>
    </source>
</evidence>
<dbReference type="VEuPathDB" id="PlasmoDB:PYYM_1104900"/>